<dbReference type="EMBL" id="BGZK01000281">
    <property type="protein sequence ID" value="GBP33932.1"/>
    <property type="molecule type" value="Genomic_DNA"/>
</dbReference>
<proteinExistence type="predicted"/>
<comment type="caution">
    <text evidence="1">The sequence shown here is derived from an EMBL/GenBank/DDBJ whole genome shotgun (WGS) entry which is preliminary data.</text>
</comment>
<keyword evidence="2" id="KW-1185">Reference proteome</keyword>
<sequence length="120" mass="13436">MESHENNLEVGICACSRKNVKKQTIVLRLPLLNDLTPGPLNFLSAGDDFLTTVDRRLICIAFAFFFASVCSKPCDSMSKRLVIIAMTIQRQSGDFHSMMRLGLPPADGIVFENYAAFMRF</sequence>
<name>A0A4C1V6M5_EUMVA</name>
<gene>
    <name evidence="1" type="ORF">EVAR_23279_1</name>
</gene>
<organism evidence="1 2">
    <name type="scientific">Eumeta variegata</name>
    <name type="common">Bagworm moth</name>
    <name type="synonym">Eumeta japonica</name>
    <dbReference type="NCBI Taxonomy" id="151549"/>
    <lineage>
        <taxon>Eukaryota</taxon>
        <taxon>Metazoa</taxon>
        <taxon>Ecdysozoa</taxon>
        <taxon>Arthropoda</taxon>
        <taxon>Hexapoda</taxon>
        <taxon>Insecta</taxon>
        <taxon>Pterygota</taxon>
        <taxon>Neoptera</taxon>
        <taxon>Endopterygota</taxon>
        <taxon>Lepidoptera</taxon>
        <taxon>Glossata</taxon>
        <taxon>Ditrysia</taxon>
        <taxon>Tineoidea</taxon>
        <taxon>Psychidae</taxon>
        <taxon>Oiketicinae</taxon>
        <taxon>Eumeta</taxon>
    </lineage>
</organism>
<protein>
    <submittedName>
        <fullName evidence="1">Uncharacterized protein</fullName>
    </submittedName>
</protein>
<dbReference type="Proteomes" id="UP000299102">
    <property type="component" value="Unassembled WGS sequence"/>
</dbReference>
<evidence type="ECO:0000313" key="2">
    <source>
        <dbReference type="Proteomes" id="UP000299102"/>
    </source>
</evidence>
<evidence type="ECO:0000313" key="1">
    <source>
        <dbReference type="EMBL" id="GBP33932.1"/>
    </source>
</evidence>
<dbReference type="AlphaFoldDB" id="A0A4C1V6M5"/>
<reference evidence="1 2" key="1">
    <citation type="journal article" date="2019" name="Commun. Biol.">
        <title>The bagworm genome reveals a unique fibroin gene that provides high tensile strength.</title>
        <authorList>
            <person name="Kono N."/>
            <person name="Nakamura H."/>
            <person name="Ohtoshi R."/>
            <person name="Tomita M."/>
            <person name="Numata K."/>
            <person name="Arakawa K."/>
        </authorList>
    </citation>
    <scope>NUCLEOTIDE SEQUENCE [LARGE SCALE GENOMIC DNA]</scope>
</reference>
<accession>A0A4C1V6M5</accession>